<dbReference type="GO" id="GO:0046718">
    <property type="term" value="P:symbiont entry into host cell"/>
    <property type="evidence" value="ECO:0007669"/>
    <property type="project" value="UniProtKB-KW"/>
</dbReference>
<protein>
    <submittedName>
        <fullName evidence="9">L1 capsid protein</fullName>
    </submittedName>
</protein>
<dbReference type="GO" id="GO:0019028">
    <property type="term" value="C:viral capsid"/>
    <property type="evidence" value="ECO:0007669"/>
    <property type="project" value="UniProtKB-KW"/>
</dbReference>
<keyword evidence="4" id="KW-1161">Viral attachment to host cell</keyword>
<evidence type="ECO:0000256" key="6">
    <source>
        <dbReference type="ARBA" id="ARBA00022921"/>
    </source>
</evidence>
<feature type="non-terminal residue" evidence="9">
    <location>
        <position position="1"/>
    </location>
</feature>
<feature type="non-terminal residue" evidence="9">
    <location>
        <position position="32"/>
    </location>
</feature>
<dbReference type="EMBL" id="AJ006301">
    <property type="protein sequence ID" value="CAB92318.1"/>
    <property type="molecule type" value="Genomic_DNA"/>
</dbReference>
<organismHost>
    <name type="scientific">Phocoena spinipinnis</name>
    <name type="common">Burmeister's porpoise</name>
    <dbReference type="NCBI Taxonomy" id="27614"/>
</organismHost>
<keyword evidence="5" id="KW-0946">Virion</keyword>
<dbReference type="GO" id="GO:0005198">
    <property type="term" value="F:structural molecule activity"/>
    <property type="evidence" value="ECO:0007669"/>
    <property type="project" value="InterPro"/>
</dbReference>
<evidence type="ECO:0000256" key="8">
    <source>
        <dbReference type="SAM" id="MobiDB-lite"/>
    </source>
</evidence>
<feature type="compositionally biased region" description="Polar residues" evidence="8">
    <location>
        <begin position="1"/>
        <end position="11"/>
    </location>
</feature>
<organism evidence="9">
    <name type="scientific">Phocoena spinipinnis papillomavirus</name>
    <name type="common">PsPV</name>
    <dbReference type="NCBI Taxonomy" id="82676"/>
    <lineage>
        <taxon>Viruses</taxon>
        <taxon>Monodnaviria</taxon>
        <taxon>Shotokuvirae</taxon>
        <taxon>Cossaviricota</taxon>
        <taxon>Papovaviricetes</taxon>
        <taxon>Zurhausenvirales</taxon>
        <taxon>Papillomaviridae</taxon>
        <taxon>Firstpapillomavirinae</taxon>
        <taxon>Omikronpapillomavirus</taxon>
    </lineage>
</organism>
<evidence type="ECO:0000313" key="9">
    <source>
        <dbReference type="EMBL" id="CAB92318.1"/>
    </source>
</evidence>
<evidence type="ECO:0000256" key="5">
    <source>
        <dbReference type="ARBA" id="ARBA00022844"/>
    </source>
</evidence>
<name>Q9IWC2_PSPV</name>
<gene>
    <name evidence="9" type="primary">L1 capsid</name>
</gene>
<accession>Q9IWC2</accession>
<evidence type="ECO:0000256" key="3">
    <source>
        <dbReference type="ARBA" id="ARBA00022581"/>
    </source>
</evidence>
<feature type="region of interest" description="Disordered" evidence="8">
    <location>
        <begin position="1"/>
        <end position="20"/>
    </location>
</feature>
<keyword evidence="3" id="KW-0945">Host-virus interaction</keyword>
<dbReference type="SUPFAM" id="SSF88648">
    <property type="entry name" value="Group I dsDNA viruses"/>
    <property type="match status" value="1"/>
</dbReference>
<evidence type="ECO:0000256" key="7">
    <source>
        <dbReference type="ARBA" id="ARBA00023296"/>
    </source>
</evidence>
<comment type="subcellular location">
    <subcellularLocation>
        <location evidence="1">Virion</location>
    </subcellularLocation>
</comment>
<keyword evidence="6" id="KW-0426">Late protein</keyword>
<reference evidence="9" key="1">
    <citation type="journal article" date="2007" name="J. Gen. Virol.">
        <title>Genital warts in Burmeister's porpoises: characterization of Phocoena spinipinnis papillomavirus type 1 (PsPV-1) and evidence for a second, distantly related PsPV.</title>
        <authorList>
            <person name="Van Bressem M.F."/>
            <person name="Cassonnet P."/>
            <person name="Rector A."/>
            <person name="Desaintes C."/>
            <person name="Van Waerebeek K."/>
            <person name="Alfaro-Shigueto J."/>
            <person name="Van Ranst M."/>
            <person name="Orth G."/>
        </authorList>
    </citation>
    <scope>NUCLEOTIDE SEQUENCE</scope>
    <source>
        <strain evidence="9">Ps2</strain>
    </source>
</reference>
<sequence length="32" mass="3744">RGTNFNITVPANENGKDTYDANDYKQYLRHVE</sequence>
<dbReference type="InterPro" id="IPR011222">
    <property type="entry name" value="dsDNA_vir_gr_I_capsid"/>
</dbReference>
<evidence type="ECO:0000256" key="1">
    <source>
        <dbReference type="ARBA" id="ARBA00004328"/>
    </source>
</evidence>
<keyword evidence="7" id="KW-1160">Virus entry into host cell</keyword>
<proteinExistence type="predicted"/>
<dbReference type="GO" id="GO:0019062">
    <property type="term" value="P:virion attachment to host cell"/>
    <property type="evidence" value="ECO:0007669"/>
    <property type="project" value="UniProtKB-KW"/>
</dbReference>
<evidence type="ECO:0000256" key="4">
    <source>
        <dbReference type="ARBA" id="ARBA00022804"/>
    </source>
</evidence>
<evidence type="ECO:0000256" key="2">
    <source>
        <dbReference type="ARBA" id="ARBA00022561"/>
    </source>
</evidence>
<keyword evidence="2" id="KW-0167">Capsid protein</keyword>